<sequence>MNGSEGYNALSERAPAMNFETMYTDVAPVTPSPRENSNESGTTLKEHDYIGLSEVSSANSSSETHPGSGRGEALDLNESATVLRLGPPAVAKPDARELARDVREWVADPEFAKPAVRAPQRNNAILEEFRKAQALKAASQRAPPVQLKSANPNLPMYHRPKEYEAGQKGGYPTSFHASYNVFPGVKSNGMKRGFSETVGMHLTAREGHCDVNRGEGMGMGMGGTEQPDVKVKLQQEKTWMGCGSHNPYNVQRRAPVQDAGDSSNKVSNEAKKHSLNEAMASASNDQPSSPAQNQTVGWPPVRSFVRQTNFGLSKPAPPPPASTTACPSVQEKDTPSSTNSKSCFVKIYMDGVPFGRKVDLKTNNRYEKLYSALEEMFQQFISGHYSGSQTSSSSKNHFVSSSSRKLNFLDGSEYVLIYEDHEGDFMLVGDVPWELFVNTVKRLRIMKGSEEVNLAPKNADPVKTQPAVG</sequence>
<evidence type="ECO:0000256" key="4">
    <source>
        <dbReference type="RuleBase" id="RU004549"/>
    </source>
</evidence>
<comment type="caution">
    <text evidence="7">The sequence shown here is derived from an EMBL/GenBank/DDBJ whole genome shotgun (WGS) entry which is preliminary data.</text>
</comment>
<dbReference type="GO" id="GO:0009734">
    <property type="term" value="P:auxin-activated signaling pathway"/>
    <property type="evidence" value="ECO:0007669"/>
    <property type="project" value="UniProtKB-UniRule"/>
</dbReference>
<dbReference type="Proteomes" id="UP000822688">
    <property type="component" value="Chromosome 3"/>
</dbReference>
<evidence type="ECO:0000259" key="6">
    <source>
        <dbReference type="PROSITE" id="PS51745"/>
    </source>
</evidence>
<dbReference type="SUPFAM" id="SSF54277">
    <property type="entry name" value="CAD &amp; PB1 domains"/>
    <property type="match status" value="1"/>
</dbReference>
<proteinExistence type="inferred from homology"/>
<evidence type="ECO:0000313" key="8">
    <source>
        <dbReference type="Proteomes" id="UP000822688"/>
    </source>
</evidence>
<feature type="compositionally biased region" description="Polar residues" evidence="5">
    <location>
        <begin position="33"/>
        <end position="43"/>
    </location>
</feature>
<dbReference type="EMBL" id="CM026423">
    <property type="protein sequence ID" value="KAG0582381.1"/>
    <property type="molecule type" value="Genomic_DNA"/>
</dbReference>
<feature type="compositionally biased region" description="Low complexity" evidence="5">
    <location>
        <begin position="53"/>
        <end position="62"/>
    </location>
</feature>
<dbReference type="PROSITE" id="PS51745">
    <property type="entry name" value="PB1"/>
    <property type="match status" value="1"/>
</dbReference>
<keyword evidence="2 4" id="KW-0678">Repressor</keyword>
<comment type="subunit">
    <text evidence="4">Homodimers and heterodimers.</text>
</comment>
<dbReference type="GO" id="GO:0005634">
    <property type="term" value="C:nucleus"/>
    <property type="evidence" value="ECO:0007669"/>
    <property type="project" value="UniProtKB-SubCell"/>
</dbReference>
<evidence type="ECO:0000256" key="1">
    <source>
        <dbReference type="ARBA" id="ARBA00006728"/>
    </source>
</evidence>
<comment type="similarity">
    <text evidence="1 4">Belongs to the Aux/IAA family.</text>
</comment>
<keyword evidence="8" id="KW-1185">Reference proteome</keyword>
<reference evidence="7" key="1">
    <citation type="submission" date="2020-06" db="EMBL/GenBank/DDBJ databases">
        <title>WGS assembly of Ceratodon purpureus strain R40.</title>
        <authorList>
            <person name="Carey S.B."/>
            <person name="Jenkins J."/>
            <person name="Shu S."/>
            <person name="Lovell J.T."/>
            <person name="Sreedasyam A."/>
            <person name="Maumus F."/>
            <person name="Tiley G.P."/>
            <person name="Fernandez-Pozo N."/>
            <person name="Barry K."/>
            <person name="Chen C."/>
            <person name="Wang M."/>
            <person name="Lipzen A."/>
            <person name="Daum C."/>
            <person name="Saski C.A."/>
            <person name="Payton A.C."/>
            <person name="Mcbreen J.C."/>
            <person name="Conrad R.E."/>
            <person name="Kollar L.M."/>
            <person name="Olsson S."/>
            <person name="Huttunen S."/>
            <person name="Landis J.B."/>
            <person name="Wickett N.J."/>
            <person name="Johnson M.G."/>
            <person name="Rensing S.A."/>
            <person name="Grimwood J."/>
            <person name="Schmutz J."/>
            <person name="Mcdaniel S.F."/>
        </authorList>
    </citation>
    <scope>NUCLEOTIDE SEQUENCE</scope>
    <source>
        <strain evidence="7">R40</strain>
    </source>
</reference>
<feature type="region of interest" description="Disordered" evidence="5">
    <location>
        <begin position="21"/>
        <end position="76"/>
    </location>
</feature>
<feature type="domain" description="PB1" evidence="6">
    <location>
        <begin position="342"/>
        <end position="459"/>
    </location>
</feature>
<evidence type="ECO:0000256" key="3">
    <source>
        <dbReference type="ARBA" id="ARBA00023294"/>
    </source>
</evidence>
<organism evidence="7 8">
    <name type="scientific">Ceratodon purpureus</name>
    <name type="common">Fire moss</name>
    <name type="synonym">Dicranum purpureum</name>
    <dbReference type="NCBI Taxonomy" id="3225"/>
    <lineage>
        <taxon>Eukaryota</taxon>
        <taxon>Viridiplantae</taxon>
        <taxon>Streptophyta</taxon>
        <taxon>Embryophyta</taxon>
        <taxon>Bryophyta</taxon>
        <taxon>Bryophytina</taxon>
        <taxon>Bryopsida</taxon>
        <taxon>Dicranidae</taxon>
        <taxon>Pseudoditrichales</taxon>
        <taxon>Ditrichaceae</taxon>
        <taxon>Ceratodon</taxon>
    </lineage>
</organism>
<dbReference type="OrthoDB" id="642974at2759"/>
<dbReference type="PANTHER" id="PTHR31734:SF28">
    <property type="entry name" value="AUXIN-RESPONSIVE PROTEIN IAA13"/>
    <property type="match status" value="1"/>
</dbReference>
<evidence type="ECO:0000256" key="5">
    <source>
        <dbReference type="SAM" id="MobiDB-lite"/>
    </source>
</evidence>
<dbReference type="AlphaFoldDB" id="A0A8T0IHJ3"/>
<keyword evidence="3 4" id="KW-0927">Auxin signaling pathway</keyword>
<keyword evidence="4" id="KW-0805">Transcription regulation</keyword>
<dbReference type="PANTHER" id="PTHR31734">
    <property type="entry name" value="AUXIN-RESPONSIVE PROTEIN IAA17"/>
    <property type="match status" value="1"/>
</dbReference>
<feature type="region of interest" description="Disordered" evidence="5">
    <location>
        <begin position="309"/>
        <end position="339"/>
    </location>
</feature>
<dbReference type="InterPro" id="IPR033389">
    <property type="entry name" value="AUX/IAA_dom"/>
</dbReference>
<keyword evidence="4" id="KW-0804">Transcription</keyword>
<dbReference type="InterPro" id="IPR053793">
    <property type="entry name" value="PB1-like"/>
</dbReference>
<comment type="function">
    <text evidence="4">Aux/IAA proteins are short-lived transcriptional factors that function as repressors of early auxin response genes at low auxin concentrations.</text>
</comment>
<name>A0A8T0IHJ3_CERPU</name>
<gene>
    <name evidence="7" type="ORF">KC19_3G055200</name>
</gene>
<dbReference type="Gene3D" id="3.10.20.90">
    <property type="entry name" value="Phosphatidylinositol 3-kinase Catalytic Subunit, Chain A, domain 1"/>
    <property type="match status" value="1"/>
</dbReference>
<dbReference type="GO" id="GO:0006355">
    <property type="term" value="P:regulation of DNA-templated transcription"/>
    <property type="evidence" value="ECO:0007669"/>
    <property type="project" value="InterPro"/>
</dbReference>
<accession>A0A8T0IHJ3</accession>
<protein>
    <recommendedName>
        <fullName evidence="4">Auxin-responsive protein</fullName>
    </recommendedName>
</protein>
<dbReference type="SMR" id="A0A8T0IHJ3"/>
<dbReference type="Pfam" id="PF02309">
    <property type="entry name" value="AUX_IAA"/>
    <property type="match status" value="1"/>
</dbReference>
<evidence type="ECO:0000256" key="2">
    <source>
        <dbReference type="ARBA" id="ARBA00022491"/>
    </source>
</evidence>
<dbReference type="InterPro" id="IPR003311">
    <property type="entry name" value="AUX_IAA"/>
</dbReference>
<comment type="subcellular location">
    <subcellularLocation>
        <location evidence="4">Nucleus</location>
    </subcellularLocation>
</comment>
<evidence type="ECO:0000313" key="7">
    <source>
        <dbReference type="EMBL" id="KAG0582381.1"/>
    </source>
</evidence>
<feature type="region of interest" description="Disordered" evidence="5">
    <location>
        <begin position="137"/>
        <end position="157"/>
    </location>
</feature>
<keyword evidence="4" id="KW-0539">Nucleus</keyword>